<dbReference type="AlphaFoldDB" id="A0AAE3KNP5"/>
<evidence type="ECO:0000313" key="2">
    <source>
        <dbReference type="Proteomes" id="UP001204953"/>
    </source>
</evidence>
<proteinExistence type="predicted"/>
<sequence>MNELNPQMRNLYSMPQQPNPDELFRQLVCQTCRYPRKSLERRKGLNKLIQAIIKSDRLWRENTPYYEDALQQTWLYLCRNLCEADTAKEKYNPERSRVTTWLDRYLRRRLQDFEISEWERNKIEISLPIADSENQNDPIDNLPAPSDIPNMLDVIRDWAETDSDGELRNIHIKGRSELTCQLLILRRLPPETDWKSLSEEFNCSISTLANFYQRQCLPRLRRFGESQGYL</sequence>
<dbReference type="EMBL" id="JAMZMM010000163">
    <property type="protein sequence ID" value="MCP2730036.1"/>
    <property type="molecule type" value="Genomic_DNA"/>
</dbReference>
<comment type="caution">
    <text evidence="1">The sequence shown here is derived from an EMBL/GenBank/DDBJ whole genome shotgun (WGS) entry which is preliminary data.</text>
</comment>
<organism evidence="1 2">
    <name type="scientific">Limnofasciculus baicalensis BBK-W-15</name>
    <dbReference type="NCBI Taxonomy" id="2699891"/>
    <lineage>
        <taxon>Bacteria</taxon>
        <taxon>Bacillati</taxon>
        <taxon>Cyanobacteriota</taxon>
        <taxon>Cyanophyceae</taxon>
        <taxon>Coleofasciculales</taxon>
        <taxon>Coleofasciculaceae</taxon>
        <taxon>Limnofasciculus</taxon>
        <taxon>Limnofasciculus baicalensis</taxon>
    </lineage>
</organism>
<gene>
    <name evidence="1" type="ORF">NJ959_16505</name>
</gene>
<reference evidence="1" key="1">
    <citation type="submission" date="2022-06" db="EMBL/GenBank/DDBJ databases">
        <title>New cyanobacteria of genus Symplocastrum in benthos of Lake Baikal.</title>
        <authorList>
            <person name="Sorokovikova E."/>
            <person name="Tikhonova I."/>
            <person name="Krasnopeev A."/>
            <person name="Evseev P."/>
            <person name="Gladkikh A."/>
            <person name="Belykh O."/>
        </authorList>
    </citation>
    <scope>NUCLEOTIDE SEQUENCE</scope>
    <source>
        <strain evidence="1">BBK-W-15</strain>
    </source>
</reference>
<keyword evidence="2" id="KW-1185">Reference proteome</keyword>
<dbReference type="Proteomes" id="UP001204953">
    <property type="component" value="Unassembled WGS sequence"/>
</dbReference>
<accession>A0AAE3KNP5</accession>
<evidence type="ECO:0000313" key="1">
    <source>
        <dbReference type="EMBL" id="MCP2730036.1"/>
    </source>
</evidence>
<name>A0AAE3KNP5_9CYAN</name>
<protein>
    <submittedName>
        <fullName evidence="1">Sigma-70 family RNA polymerase sigma factor</fullName>
    </submittedName>
</protein>